<feature type="transmembrane region" description="Helical" evidence="1">
    <location>
        <begin position="37"/>
        <end position="57"/>
    </location>
</feature>
<accession>A0A272EYA0</accession>
<keyword evidence="1" id="KW-1133">Transmembrane helix</keyword>
<evidence type="ECO:0000313" key="3">
    <source>
        <dbReference type="EMBL" id="KAF7600475.1"/>
    </source>
</evidence>
<name>A0A272EYA0_9RHOO</name>
<dbReference type="AlphaFoldDB" id="A0A272EYA0"/>
<feature type="transmembrane region" description="Helical" evidence="1">
    <location>
        <begin position="159"/>
        <end position="181"/>
    </location>
</feature>
<evidence type="ECO:0000256" key="1">
    <source>
        <dbReference type="SAM" id="Phobius"/>
    </source>
</evidence>
<feature type="domain" description="Protein-glutamine gamma-glutamyltransferase-like C-terminal" evidence="2">
    <location>
        <begin position="424"/>
        <end position="493"/>
    </location>
</feature>
<dbReference type="EMBL" id="NMRN01000002">
    <property type="protein sequence ID" value="PAS95097.1"/>
    <property type="molecule type" value="Genomic_DNA"/>
</dbReference>
<dbReference type="OrthoDB" id="183980at2"/>
<proteinExistence type="predicted"/>
<gene>
    <name evidence="3" type="ORF">BGI27_02725</name>
    <name evidence="4" type="ORF">CGU29_01205</name>
</gene>
<dbReference type="Pfam" id="PF13559">
    <property type="entry name" value="DUF4129"/>
    <property type="match status" value="1"/>
</dbReference>
<evidence type="ECO:0000313" key="6">
    <source>
        <dbReference type="Proteomes" id="UP000623509"/>
    </source>
</evidence>
<organism evidence="4 5">
    <name type="scientific">Candidatus Dactylopiibacterium carminicum</name>
    <dbReference type="NCBI Taxonomy" id="857335"/>
    <lineage>
        <taxon>Bacteria</taxon>
        <taxon>Pseudomonadati</taxon>
        <taxon>Pseudomonadota</taxon>
        <taxon>Betaproteobacteria</taxon>
        <taxon>Rhodocyclales</taxon>
        <taxon>Rhodocyclaceae</taxon>
        <taxon>Candidatus Dactylopiibacterium</taxon>
    </lineage>
</organism>
<comment type="caution">
    <text evidence="4">The sequence shown here is derived from an EMBL/GenBank/DDBJ whole genome shotgun (WGS) entry which is preliminary data.</text>
</comment>
<dbReference type="Proteomes" id="UP000216107">
    <property type="component" value="Unassembled WGS sequence"/>
</dbReference>
<feature type="transmembrane region" description="Helical" evidence="1">
    <location>
        <begin position="201"/>
        <end position="230"/>
    </location>
</feature>
<dbReference type="EMBL" id="MDUX01000005">
    <property type="protein sequence ID" value="KAF7600475.1"/>
    <property type="molecule type" value="Genomic_DNA"/>
</dbReference>
<evidence type="ECO:0000313" key="5">
    <source>
        <dbReference type="Proteomes" id="UP000216107"/>
    </source>
</evidence>
<dbReference type="Proteomes" id="UP000623509">
    <property type="component" value="Unassembled WGS sequence"/>
</dbReference>
<feature type="transmembrane region" description="Helical" evidence="1">
    <location>
        <begin position="353"/>
        <end position="371"/>
    </location>
</feature>
<sequence>MELERLALALRPRSSWEAIDLGIRFGVANARTLYRGYLSVALPLALLCYGIAALTGIEPWWPALLLWWLKPAFDRVALHLLGHAVFGDQLGPRALWRALPGLWWRGGLLRELTLARLSPYRSTVLAVSLLEGLGGKAARRRRSLILRQVSGTALLQTGLWPLLETLFVLSVFSLSLILLPSELLEQLDWEALWWDEGRQYWFIWLYYLAFQTGSCLLEPLYVAGGFALYLKRRTDLEAWDVELQFRRLARTLPVVLAILLAGFLWQSSPAQAADSQREAVLQQADVRIQQILEDPVFGETITEHKLQKRSRPASTDDQPGRTWLEGLMRWLDLEGLGKALADLIGFFASLGRIIGWLLIAVVVVLLAWLVARTRLPARYARQAAPPAELAGFDIRPESLPDDPAAAALLLAGRGDLRAALGLLFRSSLSRLAHDEGVRFAAGDTEGDCLVRVHRQARAHAPYLARLLGCWQRLAYAHQSVDIGEISQLCEQWREQFSVEVPHGT</sequence>
<dbReference type="RefSeq" id="WP_095523389.1">
    <property type="nucleotide sequence ID" value="NZ_MDUX01000005.1"/>
</dbReference>
<keyword evidence="1" id="KW-0472">Membrane</keyword>
<evidence type="ECO:0000259" key="2">
    <source>
        <dbReference type="Pfam" id="PF13559"/>
    </source>
</evidence>
<protein>
    <submittedName>
        <fullName evidence="3">DUF4129 domain-containing protein</fullName>
    </submittedName>
</protein>
<keyword evidence="1" id="KW-0812">Transmembrane</keyword>
<evidence type="ECO:0000313" key="4">
    <source>
        <dbReference type="EMBL" id="PAS95097.1"/>
    </source>
</evidence>
<dbReference type="InterPro" id="IPR025403">
    <property type="entry name" value="TgpA-like_C"/>
</dbReference>
<reference evidence="4 5" key="2">
    <citation type="submission" date="2017-07" db="EMBL/GenBank/DDBJ databases">
        <title>Candidatus Dactylopiibacterium carminicum, a nitrogen-fixing symbiont of the cochineal insect Dactylopius coccus and Dactylopius opuntiae (Hemiptera: Coccoidea: Dactylopiidae).</title>
        <authorList>
            <person name="Vera A."/>
        </authorList>
    </citation>
    <scope>NUCLEOTIDE SEQUENCE [LARGE SCALE GENOMIC DNA]</scope>
    <source>
        <strain evidence="4 5">NFDCM</strain>
    </source>
</reference>
<reference evidence="3 6" key="1">
    <citation type="submission" date="2016-08" db="EMBL/GenBank/DDBJ databases">
        <title>Candidatus Dactylopiibacterium carminicum genome sequence.</title>
        <authorList>
            <person name="Ramirez-Puebla S.T."/>
            <person name="Ormeno-Orrillo E."/>
            <person name="Vera-Ponce De Leon A."/>
            <person name="Luis L."/>
            <person name="Sanchez-Flores A."/>
            <person name="Monica R."/>
            <person name="Martinez-Romero E."/>
        </authorList>
    </citation>
    <scope>NUCLEOTIDE SEQUENCE [LARGE SCALE GENOMIC DNA]</scope>
    <source>
        <strain evidence="3">END1</strain>
    </source>
</reference>
<keyword evidence="6" id="KW-1185">Reference proteome</keyword>